<keyword evidence="1" id="KW-1133">Transmembrane helix</keyword>
<keyword evidence="1" id="KW-0472">Membrane</keyword>
<keyword evidence="3" id="KW-1185">Reference proteome</keyword>
<organism evidence="2 3">
    <name type="scientific">Portunus trituberculatus</name>
    <name type="common">Swimming crab</name>
    <name type="synonym">Neptunus trituberculatus</name>
    <dbReference type="NCBI Taxonomy" id="210409"/>
    <lineage>
        <taxon>Eukaryota</taxon>
        <taxon>Metazoa</taxon>
        <taxon>Ecdysozoa</taxon>
        <taxon>Arthropoda</taxon>
        <taxon>Crustacea</taxon>
        <taxon>Multicrustacea</taxon>
        <taxon>Malacostraca</taxon>
        <taxon>Eumalacostraca</taxon>
        <taxon>Eucarida</taxon>
        <taxon>Decapoda</taxon>
        <taxon>Pleocyemata</taxon>
        <taxon>Brachyura</taxon>
        <taxon>Eubrachyura</taxon>
        <taxon>Portunoidea</taxon>
        <taxon>Portunidae</taxon>
        <taxon>Portuninae</taxon>
        <taxon>Portunus</taxon>
    </lineage>
</organism>
<comment type="caution">
    <text evidence="2">The sequence shown here is derived from an EMBL/GenBank/DDBJ whole genome shotgun (WGS) entry which is preliminary data.</text>
</comment>
<dbReference type="EMBL" id="VSRR010012010">
    <property type="protein sequence ID" value="MPC53960.1"/>
    <property type="molecule type" value="Genomic_DNA"/>
</dbReference>
<gene>
    <name evidence="2" type="ORF">E2C01_047865</name>
</gene>
<evidence type="ECO:0000313" key="2">
    <source>
        <dbReference type="EMBL" id="MPC53960.1"/>
    </source>
</evidence>
<name>A0A5B7G1P2_PORTR</name>
<protein>
    <submittedName>
        <fullName evidence="2">Uncharacterized protein</fullName>
    </submittedName>
</protein>
<evidence type="ECO:0000313" key="3">
    <source>
        <dbReference type="Proteomes" id="UP000324222"/>
    </source>
</evidence>
<sequence>MSCYCGPLQTSSLLHGGPQGFTVLLLSIISLLYSDGKHLSLLPPSLLPFLPLLSRHTPPLYIVKTFLLLCTRLFVP</sequence>
<proteinExistence type="predicted"/>
<dbReference type="Proteomes" id="UP000324222">
    <property type="component" value="Unassembled WGS sequence"/>
</dbReference>
<dbReference type="AlphaFoldDB" id="A0A5B7G1P2"/>
<evidence type="ECO:0000256" key="1">
    <source>
        <dbReference type="SAM" id="Phobius"/>
    </source>
</evidence>
<accession>A0A5B7G1P2</accession>
<feature type="transmembrane region" description="Helical" evidence="1">
    <location>
        <begin position="12"/>
        <end position="33"/>
    </location>
</feature>
<keyword evidence="1" id="KW-0812">Transmembrane</keyword>
<reference evidence="2 3" key="1">
    <citation type="submission" date="2019-05" db="EMBL/GenBank/DDBJ databases">
        <title>Another draft genome of Portunus trituberculatus and its Hox gene families provides insights of decapod evolution.</title>
        <authorList>
            <person name="Jeong J.-H."/>
            <person name="Song I."/>
            <person name="Kim S."/>
            <person name="Choi T."/>
            <person name="Kim D."/>
            <person name="Ryu S."/>
            <person name="Kim W."/>
        </authorList>
    </citation>
    <scope>NUCLEOTIDE SEQUENCE [LARGE SCALE GENOMIC DNA]</scope>
    <source>
        <tissue evidence="2">Muscle</tissue>
    </source>
</reference>